<dbReference type="GO" id="GO:0016740">
    <property type="term" value="F:transferase activity"/>
    <property type="evidence" value="ECO:0007669"/>
    <property type="project" value="UniProtKB-KW"/>
</dbReference>
<protein>
    <submittedName>
        <fullName evidence="2">Nucleotide-diphospho-sugar transferase domain-containing protein</fullName>
    </submittedName>
</protein>
<sequence>MASRACCSYRTWLFLSVLLLTLARLFGVWESLLQGLLLLIGVRLEEVPELPELPDLKSFASFHLGGGGGTSAQNGLAAFTFQFQTCGDWTAQRLQLVLGMTTAVVWGAQVIIPDSQPAQTANFLDFAPGDGWDRRNLFTSLYSFQDQEEHLRKVFKDYWCRPQQRSSPAADLWCSQDGLPSILNRSTAQKLLRETLTPQTVRQCEDTAPLGAASKAFGAQTWSYWTHSDGSNVMKPLNIEMVKCDCTFANVEALELSDQDLEIFWKVDATLKFADHILDAVQQLKSGLQKYNVTARENAERLGYQRPHSLGSPRFHVLQLLRHDPCDEEEAMRRDNCMNNTMEVGNLMLAEGVDPTLPVYLMGAETSGADLLVAPEHARAMESLKKIYTLVSKEMIWDASALTSAALVAVDFVLASEAEFFVGNSIPDISGYLIMLRDARRDASKTLHYNGGSVPLADRLGVSNQSSLQDTTFRLPIKWIFSLGVTAEYALAHTSGALAVATDFNELRRTQIALRSALAYAPSILPICMTTAAIGSPLAKWLLQNGARVIYHSPAWSSEALQGWKDFGCEGGAAATAAKTNTALSEVLRMDAVALGLPDEFLLLTGNTMIFTKDVTWTGLLGESKQSKLRMKKNDFAHGKFNFAKSRETGVPRYFAMSCGVRQSLEPTDASVMLINRRVMRDTYPRFVRYVLSKLKQSCHPNLAEFYRKFYREKDKDSLANFLPSIYNWRPFWAPNPSVAINNFEGFDCRGTGGAPRLTSTLVGNITECTMMGSCDMLCDLVHDLTRS</sequence>
<dbReference type="AlphaFoldDB" id="A0A9P1GU83"/>
<evidence type="ECO:0000313" key="1">
    <source>
        <dbReference type="EMBL" id="CAI4020831.1"/>
    </source>
</evidence>
<name>A0A9P1GU83_9DINO</name>
<proteinExistence type="predicted"/>
<dbReference type="Proteomes" id="UP001152797">
    <property type="component" value="Unassembled WGS sequence"/>
</dbReference>
<dbReference type="EMBL" id="CAMXCT020006835">
    <property type="protein sequence ID" value="CAL1174206.1"/>
    <property type="molecule type" value="Genomic_DNA"/>
</dbReference>
<evidence type="ECO:0000313" key="2">
    <source>
        <dbReference type="EMBL" id="CAL4808143.1"/>
    </source>
</evidence>
<reference evidence="2 3" key="2">
    <citation type="submission" date="2024-05" db="EMBL/GenBank/DDBJ databases">
        <authorList>
            <person name="Chen Y."/>
            <person name="Shah S."/>
            <person name="Dougan E. K."/>
            <person name="Thang M."/>
            <person name="Chan C."/>
        </authorList>
    </citation>
    <scope>NUCLEOTIDE SEQUENCE [LARGE SCALE GENOMIC DNA]</scope>
</reference>
<dbReference type="EMBL" id="CAMXCT010006835">
    <property type="protein sequence ID" value="CAI4020831.1"/>
    <property type="molecule type" value="Genomic_DNA"/>
</dbReference>
<organism evidence="1">
    <name type="scientific">Cladocopium goreaui</name>
    <dbReference type="NCBI Taxonomy" id="2562237"/>
    <lineage>
        <taxon>Eukaryota</taxon>
        <taxon>Sar</taxon>
        <taxon>Alveolata</taxon>
        <taxon>Dinophyceae</taxon>
        <taxon>Suessiales</taxon>
        <taxon>Symbiodiniaceae</taxon>
        <taxon>Cladocopium</taxon>
    </lineage>
</organism>
<keyword evidence="2" id="KW-0808">Transferase</keyword>
<keyword evidence="3" id="KW-1185">Reference proteome</keyword>
<reference evidence="1" key="1">
    <citation type="submission" date="2022-10" db="EMBL/GenBank/DDBJ databases">
        <authorList>
            <person name="Chen Y."/>
            <person name="Dougan E. K."/>
            <person name="Chan C."/>
            <person name="Rhodes N."/>
            <person name="Thang M."/>
        </authorList>
    </citation>
    <scope>NUCLEOTIDE SEQUENCE</scope>
</reference>
<accession>A0A9P1GU83</accession>
<evidence type="ECO:0000313" key="3">
    <source>
        <dbReference type="Proteomes" id="UP001152797"/>
    </source>
</evidence>
<gene>
    <name evidence="1" type="ORF">C1SCF055_LOCUS45215</name>
</gene>
<dbReference type="EMBL" id="CAMXCT030006835">
    <property type="protein sequence ID" value="CAL4808143.1"/>
    <property type="molecule type" value="Genomic_DNA"/>
</dbReference>
<comment type="caution">
    <text evidence="1">The sequence shown here is derived from an EMBL/GenBank/DDBJ whole genome shotgun (WGS) entry which is preliminary data.</text>
</comment>